<dbReference type="PIRSF" id="PIRSF006483">
    <property type="entry name" value="Membrane_protein_YitT"/>
    <property type="match status" value="1"/>
</dbReference>
<keyword evidence="5 6" id="KW-0472">Membrane</keyword>
<dbReference type="InterPro" id="IPR051461">
    <property type="entry name" value="UPF0750_membrane"/>
</dbReference>
<evidence type="ECO:0000256" key="3">
    <source>
        <dbReference type="ARBA" id="ARBA00022692"/>
    </source>
</evidence>
<feature type="transmembrane region" description="Helical" evidence="6">
    <location>
        <begin position="111"/>
        <end position="129"/>
    </location>
</feature>
<dbReference type="EMBL" id="JAUJEB010000001">
    <property type="protein sequence ID" value="MDN5212564.1"/>
    <property type="molecule type" value="Genomic_DNA"/>
</dbReference>
<dbReference type="Pfam" id="PF02588">
    <property type="entry name" value="YitT_membrane"/>
    <property type="match status" value="1"/>
</dbReference>
<evidence type="ECO:0000256" key="4">
    <source>
        <dbReference type="ARBA" id="ARBA00022989"/>
    </source>
</evidence>
<evidence type="ECO:0000256" key="6">
    <source>
        <dbReference type="SAM" id="Phobius"/>
    </source>
</evidence>
<evidence type="ECO:0000256" key="2">
    <source>
        <dbReference type="ARBA" id="ARBA00022475"/>
    </source>
</evidence>
<protein>
    <submittedName>
        <fullName evidence="8">YitT family protein</fullName>
    </submittedName>
</protein>
<keyword evidence="3 6" id="KW-0812">Transmembrane</keyword>
<evidence type="ECO:0000313" key="9">
    <source>
        <dbReference type="Proteomes" id="UP001172083"/>
    </source>
</evidence>
<evidence type="ECO:0000313" key="8">
    <source>
        <dbReference type="EMBL" id="MDN5212564.1"/>
    </source>
</evidence>
<sequence length="293" mass="31876">MVKKEHQPIVKRTIVELLWIIAGVFSAGFGLKSFLLPNNFIDGGATGISLLIAETTVLDISYVILVVNIPFITIGYLQMSRKFVIKTACAVSALSLVLALIRFPIITEDLLLASVFGGFFLGAGIGLSVRGGCVIDGTEILALFFSRRLNISMGDIIIIINVLIFGVSVWLLGTEAALYSMLAYFVASKTMDFIIQGIEEYLGLTIISEYSADIKTAIIKEMNTGVTILHGEGGYGGKESTPKKIDILYTVVTRLELLKVNRIVDDADPKAFVVIQGVRDVKGGILRRRTLPQ</sequence>
<reference evidence="8" key="1">
    <citation type="submission" date="2023-06" db="EMBL/GenBank/DDBJ databases">
        <title>Genomic of Agaribacillus aureum.</title>
        <authorList>
            <person name="Wang G."/>
        </authorList>
    </citation>
    <scope>NUCLEOTIDE SEQUENCE</scope>
    <source>
        <strain evidence="8">BMA12</strain>
    </source>
</reference>
<dbReference type="Proteomes" id="UP001172083">
    <property type="component" value="Unassembled WGS sequence"/>
</dbReference>
<dbReference type="InterPro" id="IPR015867">
    <property type="entry name" value="N-reg_PII/ATP_PRibTrfase_C"/>
</dbReference>
<dbReference type="PANTHER" id="PTHR33545">
    <property type="entry name" value="UPF0750 MEMBRANE PROTEIN YITT-RELATED"/>
    <property type="match status" value="1"/>
</dbReference>
<name>A0ABT8L4B9_9BACT</name>
<keyword evidence="9" id="KW-1185">Reference proteome</keyword>
<feature type="transmembrane region" description="Helical" evidence="6">
    <location>
        <begin position="12"/>
        <end position="35"/>
    </location>
</feature>
<evidence type="ECO:0000256" key="1">
    <source>
        <dbReference type="ARBA" id="ARBA00004651"/>
    </source>
</evidence>
<comment type="subcellular location">
    <subcellularLocation>
        <location evidence="1">Cell membrane</location>
        <topology evidence="1">Multi-pass membrane protein</topology>
    </subcellularLocation>
</comment>
<gene>
    <name evidence="8" type="ORF">QQ020_10930</name>
</gene>
<dbReference type="Gene3D" id="3.30.70.120">
    <property type="match status" value="1"/>
</dbReference>
<feature type="domain" description="DUF2179" evidence="7">
    <location>
        <begin position="225"/>
        <end position="283"/>
    </location>
</feature>
<accession>A0ABT8L4B9</accession>
<dbReference type="PANTHER" id="PTHR33545:SF3">
    <property type="entry name" value="UPF0750 MEMBRANE PROTEIN YQFU"/>
    <property type="match status" value="1"/>
</dbReference>
<feature type="transmembrane region" description="Helical" evidence="6">
    <location>
        <begin position="47"/>
        <end position="71"/>
    </location>
</feature>
<dbReference type="RefSeq" id="WP_346757881.1">
    <property type="nucleotide sequence ID" value="NZ_JAUJEB010000001.1"/>
</dbReference>
<feature type="transmembrane region" description="Helical" evidence="6">
    <location>
        <begin position="83"/>
        <end position="105"/>
    </location>
</feature>
<feature type="transmembrane region" description="Helical" evidence="6">
    <location>
        <begin position="149"/>
        <end position="171"/>
    </location>
</feature>
<dbReference type="Pfam" id="PF10035">
    <property type="entry name" value="DUF2179"/>
    <property type="match status" value="1"/>
</dbReference>
<keyword evidence="4 6" id="KW-1133">Transmembrane helix</keyword>
<dbReference type="CDD" id="cd16380">
    <property type="entry name" value="YitT_C"/>
    <property type="match status" value="1"/>
</dbReference>
<evidence type="ECO:0000259" key="7">
    <source>
        <dbReference type="Pfam" id="PF10035"/>
    </source>
</evidence>
<organism evidence="8 9">
    <name type="scientific">Agaribacillus aureus</name>
    <dbReference type="NCBI Taxonomy" id="3051825"/>
    <lineage>
        <taxon>Bacteria</taxon>
        <taxon>Pseudomonadati</taxon>
        <taxon>Bacteroidota</taxon>
        <taxon>Cytophagia</taxon>
        <taxon>Cytophagales</taxon>
        <taxon>Splendidivirgaceae</taxon>
        <taxon>Agaribacillus</taxon>
    </lineage>
</organism>
<dbReference type="InterPro" id="IPR019264">
    <property type="entry name" value="DUF2179"/>
</dbReference>
<evidence type="ECO:0000256" key="5">
    <source>
        <dbReference type="ARBA" id="ARBA00023136"/>
    </source>
</evidence>
<dbReference type="InterPro" id="IPR003740">
    <property type="entry name" value="YitT"/>
</dbReference>
<comment type="caution">
    <text evidence="8">The sequence shown here is derived from an EMBL/GenBank/DDBJ whole genome shotgun (WGS) entry which is preliminary data.</text>
</comment>
<keyword evidence="2" id="KW-1003">Cell membrane</keyword>
<proteinExistence type="predicted"/>